<evidence type="ECO:0000259" key="1">
    <source>
        <dbReference type="Pfam" id="PF26130"/>
    </source>
</evidence>
<dbReference type="InParanoid" id="A0A2K2DQ56"/>
<dbReference type="Proteomes" id="UP000008810">
    <property type="component" value="Chromosome 1"/>
</dbReference>
<proteinExistence type="predicted"/>
<reference evidence="2 3" key="1">
    <citation type="journal article" date="2010" name="Nature">
        <title>Genome sequencing and analysis of the model grass Brachypodium distachyon.</title>
        <authorList>
            <consortium name="International Brachypodium Initiative"/>
        </authorList>
    </citation>
    <scope>NUCLEOTIDE SEQUENCE [LARGE SCALE GENOMIC DNA]</scope>
    <source>
        <strain evidence="2 3">Bd21</strain>
    </source>
</reference>
<name>A0A2K2DQ56_BRADI</name>
<reference evidence="2" key="2">
    <citation type="submission" date="2017-06" db="EMBL/GenBank/DDBJ databases">
        <title>WGS assembly of Brachypodium distachyon.</title>
        <authorList>
            <consortium name="The International Brachypodium Initiative"/>
            <person name="Lucas S."/>
            <person name="Harmon-Smith M."/>
            <person name="Lail K."/>
            <person name="Tice H."/>
            <person name="Grimwood J."/>
            <person name="Bruce D."/>
            <person name="Barry K."/>
            <person name="Shu S."/>
            <person name="Lindquist E."/>
            <person name="Wang M."/>
            <person name="Pitluck S."/>
            <person name="Vogel J.P."/>
            <person name="Garvin D.F."/>
            <person name="Mockler T.C."/>
            <person name="Schmutz J."/>
            <person name="Rokhsar D."/>
            <person name="Bevan M.W."/>
        </authorList>
    </citation>
    <scope>NUCLEOTIDE SEQUENCE</scope>
    <source>
        <strain evidence="2">Bd21</strain>
    </source>
</reference>
<dbReference type="InterPro" id="IPR058594">
    <property type="entry name" value="PB1-like_dom_pln"/>
</dbReference>
<keyword evidence="4" id="KW-1185">Reference proteome</keyword>
<dbReference type="AlphaFoldDB" id="A0A2K2DQ56"/>
<dbReference type="EMBL" id="CM000880">
    <property type="protein sequence ID" value="PNT76417.1"/>
    <property type="molecule type" value="Genomic_DNA"/>
</dbReference>
<organism evidence="2">
    <name type="scientific">Brachypodium distachyon</name>
    <name type="common">Purple false brome</name>
    <name type="synonym">Trachynia distachya</name>
    <dbReference type="NCBI Taxonomy" id="15368"/>
    <lineage>
        <taxon>Eukaryota</taxon>
        <taxon>Viridiplantae</taxon>
        <taxon>Streptophyta</taxon>
        <taxon>Embryophyta</taxon>
        <taxon>Tracheophyta</taxon>
        <taxon>Spermatophyta</taxon>
        <taxon>Magnoliopsida</taxon>
        <taxon>Liliopsida</taxon>
        <taxon>Poales</taxon>
        <taxon>Poaceae</taxon>
        <taxon>BOP clade</taxon>
        <taxon>Pooideae</taxon>
        <taxon>Stipodae</taxon>
        <taxon>Brachypodieae</taxon>
        <taxon>Brachypodium</taxon>
    </lineage>
</organism>
<evidence type="ECO:0000313" key="4">
    <source>
        <dbReference type="Proteomes" id="UP000008810"/>
    </source>
</evidence>
<accession>A0A2K2DQ56</accession>
<reference evidence="3" key="3">
    <citation type="submission" date="2018-08" db="UniProtKB">
        <authorList>
            <consortium name="EnsemblPlants"/>
        </authorList>
    </citation>
    <scope>IDENTIFICATION</scope>
    <source>
        <strain evidence="3">cv. Bd21</strain>
    </source>
</reference>
<dbReference type="Gramene" id="PNT76417">
    <property type="protein sequence ID" value="PNT76417"/>
    <property type="gene ID" value="BRADI_1g47997v3"/>
</dbReference>
<feature type="domain" description="PB1-like" evidence="1">
    <location>
        <begin position="24"/>
        <end position="73"/>
    </location>
</feature>
<protein>
    <recommendedName>
        <fullName evidence="1">PB1-like domain-containing protein</fullName>
    </recommendedName>
</protein>
<dbReference type="Pfam" id="PF26130">
    <property type="entry name" value="PB1-like"/>
    <property type="match status" value="1"/>
</dbReference>
<evidence type="ECO:0000313" key="2">
    <source>
        <dbReference type="EMBL" id="PNT76417.1"/>
    </source>
</evidence>
<dbReference type="EnsemblPlants" id="PNT76417">
    <property type="protein sequence ID" value="PNT76417"/>
    <property type="gene ID" value="BRADI_1g47997v3"/>
</dbReference>
<gene>
    <name evidence="2" type="ORF">BRADI_1g47997v3</name>
</gene>
<sequence length="119" mass="13817">MAEDMWIVKYISHDRARSSPESDLIDRDYISYFDIKERIKELGFQKEDSVYYMSKGQMMVELKDDAAVMNMLDENKFGQMLILEEALGADSTHGSLLVQMQQPEIGLLRNDPYPILIFT</sequence>
<evidence type="ECO:0000313" key="3">
    <source>
        <dbReference type="EnsemblPlants" id="PNT76417"/>
    </source>
</evidence>